<evidence type="ECO:0008006" key="3">
    <source>
        <dbReference type="Google" id="ProtNLM"/>
    </source>
</evidence>
<gene>
    <name evidence="1" type="ORF">O0S08_04810</name>
</gene>
<keyword evidence="2" id="KW-1185">Reference proteome</keyword>
<dbReference type="Proteomes" id="UP001164459">
    <property type="component" value="Chromosome"/>
</dbReference>
<proteinExistence type="predicted"/>
<sequence>MTAESTSEIVDRFVRDLGCPAEGPELALDSARALARVPPEQLVPHVAPIVTALAKRFRVTGGDPAIDRAADVLERIEPGALAAALAGAIGAGDEAARACWLRELDGLALACPALFPALESLAPRPPAPAGDAAFEAEVGRFAPYVDAFLAALAKKAALGSLGAYKAVVRARLRSPRVLDPYLALDWAALSLLTMDEKSLAFDAMAHAPAPNVELIDFGVCVYKRLVEVVEDPATEIDRAELRELKPDYADEVELGQTVGVFDRDRERALKTAALRAFGL</sequence>
<organism evidence="1 2">
    <name type="scientific">Nannocystis punicea</name>
    <dbReference type="NCBI Taxonomy" id="2995304"/>
    <lineage>
        <taxon>Bacteria</taxon>
        <taxon>Pseudomonadati</taxon>
        <taxon>Myxococcota</taxon>
        <taxon>Polyangia</taxon>
        <taxon>Nannocystales</taxon>
        <taxon>Nannocystaceae</taxon>
        <taxon>Nannocystis</taxon>
    </lineage>
</organism>
<dbReference type="RefSeq" id="WP_269037799.1">
    <property type="nucleotide sequence ID" value="NZ_CP114040.1"/>
</dbReference>
<protein>
    <recommendedName>
        <fullName evidence="3">DUF4393 domain-containing protein</fullName>
    </recommendedName>
</protein>
<accession>A0ABY7H883</accession>
<name>A0ABY7H883_9BACT</name>
<evidence type="ECO:0000313" key="2">
    <source>
        <dbReference type="Proteomes" id="UP001164459"/>
    </source>
</evidence>
<dbReference type="EMBL" id="CP114040">
    <property type="protein sequence ID" value="WAS95461.1"/>
    <property type="molecule type" value="Genomic_DNA"/>
</dbReference>
<evidence type="ECO:0000313" key="1">
    <source>
        <dbReference type="EMBL" id="WAS95461.1"/>
    </source>
</evidence>
<reference evidence="1" key="1">
    <citation type="submission" date="2022-11" db="EMBL/GenBank/DDBJ databases">
        <title>Minimal conservation of predation-associated metabolite biosynthetic gene clusters underscores biosynthetic potential of Myxococcota including descriptions for ten novel species: Archangium lansinium sp. nov., Myxococcus landrumus sp. nov., Nannocystis bai.</title>
        <authorList>
            <person name="Ahearne A."/>
            <person name="Stevens C."/>
            <person name="Dowd S."/>
        </authorList>
    </citation>
    <scope>NUCLEOTIDE SEQUENCE</scope>
    <source>
        <strain evidence="1">Fl3</strain>
    </source>
</reference>